<comment type="caution">
    <text evidence="2">The sequence shown here is derived from an EMBL/GenBank/DDBJ whole genome shotgun (WGS) entry which is preliminary data.</text>
</comment>
<gene>
    <name evidence="2" type="ORF">A3C87_03725</name>
</gene>
<dbReference type="Proteomes" id="UP000176511">
    <property type="component" value="Unassembled WGS sequence"/>
</dbReference>
<evidence type="ECO:0000256" key="1">
    <source>
        <dbReference type="SAM" id="Phobius"/>
    </source>
</evidence>
<dbReference type="EMBL" id="MFLE01000021">
    <property type="protein sequence ID" value="OGG61287.1"/>
    <property type="molecule type" value="Genomic_DNA"/>
</dbReference>
<keyword evidence="1" id="KW-0472">Membrane</keyword>
<proteinExistence type="predicted"/>
<evidence type="ECO:0000313" key="3">
    <source>
        <dbReference type="Proteomes" id="UP000176511"/>
    </source>
</evidence>
<keyword evidence="1" id="KW-0812">Transmembrane</keyword>
<sequence length="97" mass="11002">MSETLQANIFFLITSIAVVTATVFVCVILYYLIRIIRRVDHIVKRVDERSEVIADDIARARAYVVQGKLLRAIGATLGRMFRSSPRRSSRTTDDDTV</sequence>
<name>A0A1F6DIX9_9BACT</name>
<keyword evidence="1" id="KW-1133">Transmembrane helix</keyword>
<reference evidence="2 3" key="1">
    <citation type="journal article" date="2016" name="Nat. Commun.">
        <title>Thousands of microbial genomes shed light on interconnected biogeochemical processes in an aquifer system.</title>
        <authorList>
            <person name="Anantharaman K."/>
            <person name="Brown C.T."/>
            <person name="Hug L.A."/>
            <person name="Sharon I."/>
            <person name="Castelle C.J."/>
            <person name="Probst A.J."/>
            <person name="Thomas B.C."/>
            <person name="Singh A."/>
            <person name="Wilkins M.J."/>
            <person name="Karaoz U."/>
            <person name="Brodie E.L."/>
            <person name="Williams K.H."/>
            <person name="Hubbard S.S."/>
            <person name="Banfield J.F."/>
        </authorList>
    </citation>
    <scope>NUCLEOTIDE SEQUENCE [LARGE SCALE GENOMIC DNA]</scope>
</reference>
<dbReference type="AlphaFoldDB" id="A0A1F6DIX9"/>
<accession>A0A1F6DIX9</accession>
<protein>
    <submittedName>
        <fullName evidence="2">Uncharacterized protein</fullName>
    </submittedName>
</protein>
<evidence type="ECO:0000313" key="2">
    <source>
        <dbReference type="EMBL" id="OGG61287.1"/>
    </source>
</evidence>
<dbReference type="STRING" id="1798491.A3C87_03725"/>
<feature type="transmembrane region" description="Helical" evidence="1">
    <location>
        <begin position="6"/>
        <end position="33"/>
    </location>
</feature>
<organism evidence="2 3">
    <name type="scientific">Candidatus Kaiserbacteria bacterium RIFCSPHIGHO2_02_FULL_49_34</name>
    <dbReference type="NCBI Taxonomy" id="1798491"/>
    <lineage>
        <taxon>Bacteria</taxon>
        <taxon>Candidatus Kaiseribacteriota</taxon>
    </lineage>
</organism>